<dbReference type="PANTHER" id="PTHR30580">
    <property type="entry name" value="PRIMOSOMAL PROTEIN N"/>
    <property type="match status" value="1"/>
</dbReference>
<dbReference type="InterPro" id="IPR014001">
    <property type="entry name" value="Helicase_ATP-bd"/>
</dbReference>
<keyword evidence="6" id="KW-0378">Hydrolase</keyword>
<dbReference type="RefSeq" id="WP_380712886.1">
    <property type="nucleotide sequence ID" value="NZ_JBHUML010000002.1"/>
</dbReference>
<keyword evidence="2" id="KW-0067">ATP-binding</keyword>
<dbReference type="PROSITE" id="PS51194">
    <property type="entry name" value="HELICASE_CTER"/>
    <property type="match status" value="1"/>
</dbReference>
<organism evidence="6 7">
    <name type="scientific">Salibacterium lacus</name>
    <dbReference type="NCBI Taxonomy" id="1898109"/>
    <lineage>
        <taxon>Bacteria</taxon>
        <taxon>Bacillati</taxon>
        <taxon>Bacillota</taxon>
        <taxon>Bacilli</taxon>
        <taxon>Bacillales</taxon>
        <taxon>Bacillaceae</taxon>
    </lineage>
</organism>
<proteinExistence type="predicted"/>
<evidence type="ECO:0000259" key="5">
    <source>
        <dbReference type="PROSITE" id="PS51194"/>
    </source>
</evidence>
<dbReference type="SMART" id="SM00487">
    <property type="entry name" value="DEXDc"/>
    <property type="match status" value="1"/>
</dbReference>
<evidence type="ECO:0000259" key="4">
    <source>
        <dbReference type="PROSITE" id="PS51192"/>
    </source>
</evidence>
<dbReference type="Gene3D" id="3.40.50.300">
    <property type="entry name" value="P-loop containing nucleotide triphosphate hydrolases"/>
    <property type="match status" value="2"/>
</dbReference>
<dbReference type="Proteomes" id="UP001597520">
    <property type="component" value="Unassembled WGS sequence"/>
</dbReference>
<dbReference type="Pfam" id="PF04851">
    <property type="entry name" value="ResIII"/>
    <property type="match status" value="1"/>
</dbReference>
<comment type="caution">
    <text evidence="6">The sequence shown here is derived from an EMBL/GenBank/DDBJ whole genome shotgun (WGS) entry which is preliminary data.</text>
</comment>
<sequence>MDVVHAVVPGRPDPVCLPVPWVEQTMQMTAGPDVISRLPMLPFSPNPGTPLPAAYHYLQERDSGKELLFDEIDTDPHTLKSLLLAGWMQARPGLVPYKKTYQCRRCGNNKRDRFGTIPCARCGRQCVYCRHCVKMGRICACSILYSWTASPVYPKPDKPVLQWQGTLSPGQQRASGAVVQAVEEKKEILIWAVCGAGKTEVLFEGIARALELGGTVLIAAPRTDVVLELAPRLQAAFPDIPLAALYGGSEDKQKAARIITATTHQAMRFTDAFDTVIIDEVDAFPYSADESLVYAVSKAARPDAALIRLTATPPVSLQRQVKRKQLPCVRIPRRYHGYPLPVPRFQWAASWKRLLQKGRLPAAVENWCRGRIDSGTPAFLFVPSISVLEQVEAALKTIEPAVEGVHSTDDNRHDTVRRFRKGDVPLLVTTTIMERGVTVENVDVAVLGAEAAIFTESALVQIAGRAGRSANHPDGDVVFFHAGKTETMTAAKRHITSMNREEVQR</sequence>
<keyword evidence="3" id="KW-0238">DNA-binding</keyword>
<protein>
    <submittedName>
        <fullName evidence="6">DEAD/DEAH box helicase</fullName>
    </submittedName>
</protein>
<evidence type="ECO:0000256" key="2">
    <source>
        <dbReference type="ARBA" id="ARBA00022840"/>
    </source>
</evidence>
<evidence type="ECO:0000313" key="6">
    <source>
        <dbReference type="EMBL" id="MFD2705636.1"/>
    </source>
</evidence>
<keyword evidence="7" id="KW-1185">Reference proteome</keyword>
<dbReference type="GO" id="GO:0004386">
    <property type="term" value="F:helicase activity"/>
    <property type="evidence" value="ECO:0007669"/>
    <property type="project" value="UniProtKB-KW"/>
</dbReference>
<gene>
    <name evidence="6" type="ORF">ACFSUB_09155</name>
</gene>
<dbReference type="InterPro" id="IPR027417">
    <property type="entry name" value="P-loop_NTPase"/>
</dbReference>
<dbReference type="InterPro" id="IPR001650">
    <property type="entry name" value="Helicase_C-like"/>
</dbReference>
<dbReference type="SUPFAM" id="SSF52540">
    <property type="entry name" value="P-loop containing nucleoside triphosphate hydrolases"/>
    <property type="match status" value="1"/>
</dbReference>
<dbReference type="EMBL" id="JBHUML010000002">
    <property type="protein sequence ID" value="MFD2705636.1"/>
    <property type="molecule type" value="Genomic_DNA"/>
</dbReference>
<feature type="domain" description="Helicase ATP-binding" evidence="4">
    <location>
        <begin position="179"/>
        <end position="331"/>
    </location>
</feature>
<dbReference type="PANTHER" id="PTHR30580:SF1">
    <property type="entry name" value="COMF OPERON PROTEIN 1"/>
    <property type="match status" value="1"/>
</dbReference>
<reference evidence="7" key="1">
    <citation type="journal article" date="2019" name="Int. J. Syst. Evol. Microbiol.">
        <title>The Global Catalogue of Microorganisms (GCM) 10K type strain sequencing project: providing services to taxonomists for standard genome sequencing and annotation.</title>
        <authorList>
            <consortium name="The Broad Institute Genomics Platform"/>
            <consortium name="The Broad Institute Genome Sequencing Center for Infectious Disease"/>
            <person name="Wu L."/>
            <person name="Ma J."/>
        </authorList>
    </citation>
    <scope>NUCLEOTIDE SEQUENCE [LARGE SCALE GENOMIC DNA]</scope>
    <source>
        <strain evidence="7">KCTC 33792</strain>
    </source>
</reference>
<evidence type="ECO:0000313" key="7">
    <source>
        <dbReference type="Proteomes" id="UP001597520"/>
    </source>
</evidence>
<accession>A0ABW5T0W8</accession>
<dbReference type="PROSITE" id="PS51192">
    <property type="entry name" value="HELICASE_ATP_BIND_1"/>
    <property type="match status" value="1"/>
</dbReference>
<name>A0ABW5T0W8_9BACI</name>
<evidence type="ECO:0000256" key="1">
    <source>
        <dbReference type="ARBA" id="ARBA00022741"/>
    </source>
</evidence>
<feature type="domain" description="Helicase C-terminal" evidence="5">
    <location>
        <begin position="359"/>
        <end position="505"/>
    </location>
</feature>
<dbReference type="InterPro" id="IPR006935">
    <property type="entry name" value="Helicase/UvrB_N"/>
</dbReference>
<dbReference type="SMART" id="SM00490">
    <property type="entry name" value="HELICc"/>
    <property type="match status" value="1"/>
</dbReference>
<evidence type="ECO:0000256" key="3">
    <source>
        <dbReference type="ARBA" id="ARBA00023125"/>
    </source>
</evidence>
<keyword evidence="1" id="KW-0547">Nucleotide-binding</keyword>
<keyword evidence="6" id="KW-0347">Helicase</keyword>
<dbReference type="Pfam" id="PF00271">
    <property type="entry name" value="Helicase_C"/>
    <property type="match status" value="1"/>
</dbReference>